<evidence type="ECO:0000313" key="5">
    <source>
        <dbReference type="Proteomes" id="UP000095606"/>
    </source>
</evidence>
<accession>A0A174JII0</accession>
<feature type="signal peptide" evidence="1">
    <location>
        <begin position="1"/>
        <end position="19"/>
    </location>
</feature>
<feature type="domain" description="DUF4874" evidence="3">
    <location>
        <begin position="47"/>
        <end position="214"/>
    </location>
</feature>
<feature type="chain" id="PRO_5008025236" description="DUF4832 domain-containing protein" evidence="1">
    <location>
        <begin position="20"/>
        <end position="522"/>
    </location>
</feature>
<protein>
    <recommendedName>
        <fullName evidence="6">DUF4832 domain-containing protein</fullName>
    </recommendedName>
</protein>
<dbReference type="InterPro" id="IPR032267">
    <property type="entry name" value="DUF4832"/>
</dbReference>
<proteinExistence type="predicted"/>
<dbReference type="Pfam" id="PF16173">
    <property type="entry name" value="DUF4874"/>
    <property type="match status" value="1"/>
</dbReference>
<dbReference type="PROSITE" id="PS51257">
    <property type="entry name" value="PROKAR_LIPOPROTEIN"/>
    <property type="match status" value="1"/>
</dbReference>
<reference evidence="4 5" key="1">
    <citation type="submission" date="2015-09" db="EMBL/GenBank/DDBJ databases">
        <authorList>
            <consortium name="Pathogen Informatics"/>
        </authorList>
    </citation>
    <scope>NUCLEOTIDE SEQUENCE [LARGE SCALE GENOMIC DNA]</scope>
    <source>
        <strain evidence="4 5">2789STDY5834846</strain>
    </source>
</reference>
<keyword evidence="1" id="KW-0732">Signal</keyword>
<dbReference type="InterPro" id="IPR032379">
    <property type="entry name" value="DUF4874"/>
</dbReference>
<evidence type="ECO:0000259" key="2">
    <source>
        <dbReference type="Pfam" id="PF16116"/>
    </source>
</evidence>
<sequence length="522" mass="59673">MKRNWICSSMVVAMFALLAGGCGNSQRTLEFRGICVDDAQGEHGLYNPGRGFRLETAVDVLHEKDSPTKELDELSAKYISDSVSLAQSYFYLTYLIGEKLSEENFRTMQAYFDELQNQGKKAVLRFAYERDFMGRSPIGPTGEQILDHLDQLKPFLEKNRDLILVVQAGMIGAWGEWHSSVQGLENSEETKAAVLEKLLSVVPAERNVQVRLPEFKNLLKDKPELYKRLSFHDDFIVIRPDRWDADMHEGTPKFDQIVAESPYLVVDGELPWGFWSVGADPDSPSAGWIIDGVQAARRLFLQHYTSLSVIHNYKEQHPNNRFDENNPPEYSMVVWKKTMITEDSLLQHHMPVSDSYFRKKDGTKVKRNVFDYIRDHLGYRIELQSLQLPSKFVGGEENMLKLSLKNRGFTTVFGEHPVYFVLIDKEGEVTEFPTDANPLNWQPFEPNDSTYTSLMHTVNLSLKLPASIPAGTYQLGLWIPDGSDRLRYNPRYAIHCANGDTDWWISRDGKYGVNVLTIAEVE</sequence>
<evidence type="ECO:0000256" key="1">
    <source>
        <dbReference type="SAM" id="SignalP"/>
    </source>
</evidence>
<organism evidence="4 5">
    <name type="scientific">Bacteroides faecis</name>
    <dbReference type="NCBI Taxonomy" id="674529"/>
    <lineage>
        <taxon>Bacteria</taxon>
        <taxon>Pseudomonadati</taxon>
        <taxon>Bacteroidota</taxon>
        <taxon>Bacteroidia</taxon>
        <taxon>Bacteroidales</taxon>
        <taxon>Bacteroidaceae</taxon>
        <taxon>Bacteroides</taxon>
    </lineage>
</organism>
<dbReference type="AlphaFoldDB" id="A0A174JII0"/>
<dbReference type="Pfam" id="PF16116">
    <property type="entry name" value="DUF4832"/>
    <property type="match status" value="1"/>
</dbReference>
<feature type="domain" description="DUF4832" evidence="2">
    <location>
        <begin position="228"/>
        <end position="498"/>
    </location>
</feature>
<evidence type="ECO:0000259" key="3">
    <source>
        <dbReference type="Pfam" id="PF16173"/>
    </source>
</evidence>
<gene>
    <name evidence="4" type="ORF">ERS852461_01609</name>
</gene>
<dbReference type="RefSeq" id="WP_055269314.1">
    <property type="nucleotide sequence ID" value="NZ_CZAE01000006.1"/>
</dbReference>
<dbReference type="EMBL" id="CZAE01000006">
    <property type="protein sequence ID" value="CUO99534.1"/>
    <property type="molecule type" value="Genomic_DNA"/>
</dbReference>
<evidence type="ECO:0008006" key="6">
    <source>
        <dbReference type="Google" id="ProtNLM"/>
    </source>
</evidence>
<evidence type="ECO:0000313" key="4">
    <source>
        <dbReference type="EMBL" id="CUO99534.1"/>
    </source>
</evidence>
<dbReference type="Proteomes" id="UP000095606">
    <property type="component" value="Unassembled WGS sequence"/>
</dbReference>
<name>A0A174JII0_9BACE</name>